<accession>A0A9W4SXK5</accession>
<feature type="non-terminal residue" evidence="2">
    <location>
        <position position="1"/>
    </location>
</feature>
<name>A0A9W4SXK5_9GLOM</name>
<feature type="signal peptide" evidence="1">
    <location>
        <begin position="1"/>
        <end position="19"/>
    </location>
</feature>
<evidence type="ECO:0000313" key="2">
    <source>
        <dbReference type="EMBL" id="CAI2187198.1"/>
    </source>
</evidence>
<sequence length="59" mass="6115">ISTSCLALSALCSPTGVVASVTCIGTDIVMRVFGQMTDDEELEKAEEVLKVGGAIERIG</sequence>
<keyword evidence="3" id="KW-1185">Reference proteome</keyword>
<comment type="caution">
    <text evidence="2">The sequence shown here is derived from an EMBL/GenBank/DDBJ whole genome shotgun (WGS) entry which is preliminary data.</text>
</comment>
<evidence type="ECO:0000256" key="1">
    <source>
        <dbReference type="SAM" id="SignalP"/>
    </source>
</evidence>
<reference evidence="2" key="1">
    <citation type="submission" date="2022-08" db="EMBL/GenBank/DDBJ databases">
        <authorList>
            <person name="Kallberg Y."/>
            <person name="Tangrot J."/>
            <person name="Rosling A."/>
        </authorList>
    </citation>
    <scope>NUCLEOTIDE SEQUENCE</scope>
    <source>
        <strain evidence="2">Wild A</strain>
    </source>
</reference>
<evidence type="ECO:0000313" key="3">
    <source>
        <dbReference type="Proteomes" id="UP001153678"/>
    </source>
</evidence>
<keyword evidence="1" id="KW-0732">Signal</keyword>
<proteinExistence type="predicted"/>
<organism evidence="2 3">
    <name type="scientific">Funneliformis geosporum</name>
    <dbReference type="NCBI Taxonomy" id="1117311"/>
    <lineage>
        <taxon>Eukaryota</taxon>
        <taxon>Fungi</taxon>
        <taxon>Fungi incertae sedis</taxon>
        <taxon>Mucoromycota</taxon>
        <taxon>Glomeromycotina</taxon>
        <taxon>Glomeromycetes</taxon>
        <taxon>Glomerales</taxon>
        <taxon>Glomeraceae</taxon>
        <taxon>Funneliformis</taxon>
    </lineage>
</organism>
<dbReference type="AlphaFoldDB" id="A0A9W4SXK5"/>
<feature type="chain" id="PRO_5040800854" evidence="1">
    <location>
        <begin position="20"/>
        <end position="59"/>
    </location>
</feature>
<protein>
    <submittedName>
        <fullName evidence="2">9730_t:CDS:1</fullName>
    </submittedName>
</protein>
<dbReference type="Proteomes" id="UP001153678">
    <property type="component" value="Unassembled WGS sequence"/>
</dbReference>
<dbReference type="EMBL" id="CAMKVN010004505">
    <property type="protein sequence ID" value="CAI2187198.1"/>
    <property type="molecule type" value="Genomic_DNA"/>
</dbReference>
<gene>
    <name evidence="2" type="ORF">FWILDA_LOCUS12955</name>
</gene>